<sequence>MQRRYFISLLGLLGISGLSAYSYHKFKTFKYWPDNNQFFNKCLDSQLPEELAKHEVILSALEGIDSTQLWDGHVHLIGVGDSDSGIWINPRSRNIFYIKDYAQFRFYLNASCSSPNMSIDEGFVDRLKSLHWGQRESHFVLLAFDYTYNEQGKRLPDKTAFYTPNSYAARIHKESPNTFEWLASIHPYRKDCVEALEKAIFDGARGVKWLPPAQGINPASPLCDRFYKALAYWDIPLLCHCGEERAVNGAQIQEYGNPLLLRRALDQGVKVVIAHCASLGASRDTDKGSNGPVISNFELFSRLMDEVRYEGRLFADISAIILRSHVSCIKTVITRYDWHHRLLYGSDYPLPAVIPIISLKLLQEKQYITAEQAKILEQVREHNALLFNFVLMRHLQVEGQHLSLAVFHTRSLWTGTRFNKS</sequence>
<accession>A0ABT7VUU8</accession>
<dbReference type="Proteomes" id="UP001171945">
    <property type="component" value="Unassembled WGS sequence"/>
</dbReference>
<dbReference type="Gene3D" id="3.20.20.140">
    <property type="entry name" value="Metal-dependent hydrolases"/>
    <property type="match status" value="1"/>
</dbReference>
<dbReference type="InterPro" id="IPR006680">
    <property type="entry name" value="Amidohydro-rel"/>
</dbReference>
<comment type="caution">
    <text evidence="2">The sequence shown here is derived from an EMBL/GenBank/DDBJ whole genome shotgun (WGS) entry which is preliminary data.</text>
</comment>
<evidence type="ECO:0000259" key="1">
    <source>
        <dbReference type="Pfam" id="PF04909"/>
    </source>
</evidence>
<dbReference type="SUPFAM" id="SSF51556">
    <property type="entry name" value="Metallo-dependent hydrolases"/>
    <property type="match status" value="1"/>
</dbReference>
<gene>
    <name evidence="2" type="ORF">QUF54_08190</name>
</gene>
<name>A0ABT7VUU8_9GAMM</name>
<evidence type="ECO:0000313" key="2">
    <source>
        <dbReference type="EMBL" id="MDM8563318.1"/>
    </source>
</evidence>
<keyword evidence="3" id="KW-1185">Reference proteome</keyword>
<proteinExistence type="predicted"/>
<feature type="domain" description="Amidohydrolase-related" evidence="1">
    <location>
        <begin position="160"/>
        <end position="384"/>
    </location>
</feature>
<dbReference type="EMBL" id="JAUCGM010000571">
    <property type="protein sequence ID" value="MDM8563318.1"/>
    <property type="molecule type" value="Genomic_DNA"/>
</dbReference>
<dbReference type="InterPro" id="IPR032466">
    <property type="entry name" value="Metal_Hydrolase"/>
</dbReference>
<protein>
    <submittedName>
        <fullName evidence="2">Amidohydrolase family protein</fullName>
    </submittedName>
</protein>
<dbReference type="Pfam" id="PF04909">
    <property type="entry name" value="Amidohydro_2"/>
    <property type="match status" value="1"/>
</dbReference>
<reference evidence="2" key="1">
    <citation type="submission" date="2023-06" db="EMBL/GenBank/DDBJ databases">
        <title>Uncultivated large filamentous bacteria from sulfidic sediments reveal new species and different genomic features in energy metabolism and defense.</title>
        <authorList>
            <person name="Fonseca A."/>
        </authorList>
    </citation>
    <scope>NUCLEOTIDE SEQUENCE</scope>
    <source>
        <strain evidence="2">HSG4</strain>
    </source>
</reference>
<evidence type="ECO:0000313" key="3">
    <source>
        <dbReference type="Proteomes" id="UP001171945"/>
    </source>
</evidence>
<organism evidence="2 3">
    <name type="scientific">Candidatus Marithioploca araucensis</name>
    <dbReference type="NCBI Taxonomy" id="70273"/>
    <lineage>
        <taxon>Bacteria</taxon>
        <taxon>Pseudomonadati</taxon>
        <taxon>Pseudomonadota</taxon>
        <taxon>Gammaproteobacteria</taxon>
        <taxon>Thiotrichales</taxon>
        <taxon>Thiotrichaceae</taxon>
        <taxon>Candidatus Marithioploca</taxon>
    </lineage>
</organism>